<gene>
    <name evidence="4" type="ORF">DY023_07375</name>
</gene>
<dbReference type="RefSeq" id="WP_116241700.1">
    <property type="nucleotide sequence ID" value="NZ_QUAB01000038.1"/>
</dbReference>
<dbReference type="Proteomes" id="UP000262172">
    <property type="component" value="Unassembled WGS sequence"/>
</dbReference>
<evidence type="ECO:0000256" key="2">
    <source>
        <dbReference type="ARBA" id="ARBA00022801"/>
    </source>
</evidence>
<dbReference type="Pfam" id="PF00293">
    <property type="entry name" value="NUDIX"/>
    <property type="match status" value="1"/>
</dbReference>
<dbReference type="Gene3D" id="3.90.79.10">
    <property type="entry name" value="Nucleoside Triphosphate Pyrophosphohydrolase"/>
    <property type="match status" value="1"/>
</dbReference>
<dbReference type="InterPro" id="IPR020084">
    <property type="entry name" value="NUDIX_hydrolase_CS"/>
</dbReference>
<accession>A0A371NUN2</accession>
<comment type="caution">
    <text evidence="4">The sequence shown here is derived from an EMBL/GenBank/DDBJ whole genome shotgun (WGS) entry which is preliminary data.</text>
</comment>
<evidence type="ECO:0000259" key="3">
    <source>
        <dbReference type="PROSITE" id="PS51462"/>
    </source>
</evidence>
<dbReference type="SUPFAM" id="SSF55811">
    <property type="entry name" value="Nudix"/>
    <property type="match status" value="1"/>
</dbReference>
<dbReference type="PROSITE" id="PS00893">
    <property type="entry name" value="NUDIX_BOX"/>
    <property type="match status" value="1"/>
</dbReference>
<comment type="cofactor">
    <cofactor evidence="1">
        <name>Mg(2+)</name>
        <dbReference type="ChEBI" id="CHEBI:18420"/>
    </cofactor>
</comment>
<keyword evidence="5" id="KW-1185">Reference proteome</keyword>
<dbReference type="OrthoDB" id="21342at2"/>
<evidence type="ECO:0000313" key="5">
    <source>
        <dbReference type="Proteomes" id="UP000262172"/>
    </source>
</evidence>
<keyword evidence="2" id="KW-0378">Hydrolase</keyword>
<organism evidence="4 5">
    <name type="scientific">Microbacterium bovistercoris</name>
    <dbReference type="NCBI Taxonomy" id="2293570"/>
    <lineage>
        <taxon>Bacteria</taxon>
        <taxon>Bacillati</taxon>
        <taxon>Actinomycetota</taxon>
        <taxon>Actinomycetes</taxon>
        <taxon>Micrococcales</taxon>
        <taxon>Microbacteriaceae</taxon>
        <taxon>Microbacterium</taxon>
    </lineage>
</organism>
<dbReference type="EMBL" id="QUAB01000038">
    <property type="protein sequence ID" value="REJ06102.1"/>
    <property type="molecule type" value="Genomic_DNA"/>
</dbReference>
<dbReference type="InterPro" id="IPR015797">
    <property type="entry name" value="NUDIX_hydrolase-like_dom_sf"/>
</dbReference>
<proteinExistence type="predicted"/>
<dbReference type="PANTHER" id="PTHR43046">
    <property type="entry name" value="GDP-MANNOSE MANNOSYL HYDROLASE"/>
    <property type="match status" value="1"/>
</dbReference>
<sequence length="157" mass="17452">MSRFSVIPASYVFLRSDEGVLLQLRQNTGYMDGMWSAGAAGHVEPGETATRAAVREVSEELGIAIAHDDFDPICVLQRTDGTDDPIEQRVEWFFTCTTWSGEPTVREPEKCAELRWFPLDALPPNMPPHERHALDWLREHAGVGILSLGFAEEVVGA</sequence>
<name>A0A371NUN2_9MICO</name>
<protein>
    <submittedName>
        <fullName evidence="4">NUDIX domain-containing protein</fullName>
    </submittedName>
</protein>
<evidence type="ECO:0000313" key="4">
    <source>
        <dbReference type="EMBL" id="REJ06102.1"/>
    </source>
</evidence>
<dbReference type="PROSITE" id="PS51462">
    <property type="entry name" value="NUDIX"/>
    <property type="match status" value="1"/>
</dbReference>
<feature type="domain" description="Nudix hydrolase" evidence="3">
    <location>
        <begin position="5"/>
        <end position="139"/>
    </location>
</feature>
<dbReference type="PANTHER" id="PTHR43046:SF16">
    <property type="entry name" value="ADP-RIBOSE PYROPHOSPHATASE YJHB-RELATED"/>
    <property type="match status" value="1"/>
</dbReference>
<dbReference type="GO" id="GO:0016787">
    <property type="term" value="F:hydrolase activity"/>
    <property type="evidence" value="ECO:0007669"/>
    <property type="project" value="UniProtKB-KW"/>
</dbReference>
<dbReference type="CDD" id="cd04683">
    <property type="entry name" value="NUDIX_Hydrolase"/>
    <property type="match status" value="1"/>
</dbReference>
<dbReference type="AlphaFoldDB" id="A0A371NUN2"/>
<evidence type="ECO:0000256" key="1">
    <source>
        <dbReference type="ARBA" id="ARBA00001946"/>
    </source>
</evidence>
<reference evidence="4 5" key="1">
    <citation type="submission" date="2018-08" db="EMBL/GenBank/DDBJ databases">
        <title>Isolation, diversity and antifungal activity of Actinobacteria from cow dung.</title>
        <authorList>
            <person name="Ling L."/>
        </authorList>
    </citation>
    <scope>NUCLEOTIDE SEQUENCE [LARGE SCALE GENOMIC DNA]</scope>
    <source>
        <strain evidence="4 5">NEAU-LLE</strain>
    </source>
</reference>
<dbReference type="InterPro" id="IPR000086">
    <property type="entry name" value="NUDIX_hydrolase_dom"/>
</dbReference>